<dbReference type="KEGG" id="serj:SGUI_1374"/>
<name>A0A1B1NBF8_9MICO</name>
<evidence type="ECO:0000313" key="3">
    <source>
        <dbReference type="Proteomes" id="UP000092482"/>
    </source>
</evidence>
<organism evidence="2 3">
    <name type="scientific">Serinicoccus hydrothermalis</name>
    <dbReference type="NCBI Taxonomy" id="1758689"/>
    <lineage>
        <taxon>Bacteria</taxon>
        <taxon>Bacillati</taxon>
        <taxon>Actinomycetota</taxon>
        <taxon>Actinomycetes</taxon>
        <taxon>Micrococcales</taxon>
        <taxon>Ornithinimicrobiaceae</taxon>
        <taxon>Serinicoccus</taxon>
    </lineage>
</organism>
<feature type="region of interest" description="Disordered" evidence="1">
    <location>
        <begin position="262"/>
        <end position="318"/>
    </location>
</feature>
<dbReference type="STRING" id="1758689.SGUI_1374"/>
<feature type="region of interest" description="Disordered" evidence="1">
    <location>
        <begin position="635"/>
        <end position="696"/>
    </location>
</feature>
<feature type="compositionally biased region" description="Basic and acidic residues" evidence="1">
    <location>
        <begin position="655"/>
        <end position="688"/>
    </location>
</feature>
<protein>
    <recommendedName>
        <fullName evidence="4">DUF222 domain-containing protein</fullName>
    </recommendedName>
</protein>
<dbReference type="EMBL" id="CP014989">
    <property type="protein sequence ID" value="ANS78770.1"/>
    <property type="molecule type" value="Genomic_DNA"/>
</dbReference>
<evidence type="ECO:0008006" key="4">
    <source>
        <dbReference type="Google" id="ProtNLM"/>
    </source>
</evidence>
<reference evidence="2 3" key="1">
    <citation type="submission" date="2016-03" db="EMBL/GenBank/DDBJ databases">
        <title>Shallow-sea hydrothermal system.</title>
        <authorList>
            <person name="Tang K."/>
        </authorList>
    </citation>
    <scope>NUCLEOTIDE SEQUENCE [LARGE SCALE GENOMIC DNA]</scope>
    <source>
        <strain evidence="2 3">JLT9</strain>
    </source>
</reference>
<feature type="region of interest" description="Disordered" evidence="1">
    <location>
        <begin position="547"/>
        <end position="581"/>
    </location>
</feature>
<feature type="region of interest" description="Disordered" evidence="1">
    <location>
        <begin position="362"/>
        <end position="393"/>
    </location>
</feature>
<proteinExistence type="predicted"/>
<accession>A0A1B1NBF8</accession>
<keyword evidence="3" id="KW-1185">Reference proteome</keyword>
<sequence>MEAAHLLVRRLEGARVHGAGQLAARAGEQLLERQGVSDPGELSRTARERWRARAKSVTAVEISTLTGLGRGAARQLVAVALAPASTAVPVRDALAAGVATWDQVEHFWRQAGLLPHEDAGNVAHALFATRQTVDRARAAGDETTAGAPVAMERLDPEGEPTQAPWGAKQFVQALAREVARARAVDPEAETAARARRHRERTAYGVVDDDGTGRLVITGDAVGTAACTDRLHVLAKRARAAGDERTESQLRSDIARALLLHGTLPLPTPGQGGQEEQDRHGRTGQDCPGCRGQGADVGTAQGGQGTGDPRTSGPGTSGLEEALAGLVTPEEIASLAQVLAGAPTCDLQVVVPLDALAPAGVDTARRSGPSVHGAPPGSGTSVPHLPTSADPDAPIEDRATLRPRAPAHPGVGRVAGRCPHFLTPGAIGDLLAWPGTTLHRLLTDPADGRCVERTVSRYQPDAAMRAQVTAADLLSRAPDGTLPVRDGQLDHVHEYLLGGPTSETNLQGLDTVFHALKTHKFWTAQIDATRNVTWTSLFGRHYTTRPHDYRQYLAPPGGPDRKPQPSADSAAPEHIDTQGDTDLTPEARRHLASLLVYAALARRPRRARLESPDDDPDSDAHLLDDGHRIMWVRHTRTRDGRKITGPHPATPTPDQLLDHPREQVLRADHWTDPITDKHEGGRTRRRPADIQDEPPPF</sequence>
<evidence type="ECO:0000256" key="1">
    <source>
        <dbReference type="SAM" id="MobiDB-lite"/>
    </source>
</evidence>
<dbReference type="Proteomes" id="UP000092482">
    <property type="component" value="Chromosome"/>
</dbReference>
<evidence type="ECO:0000313" key="2">
    <source>
        <dbReference type="EMBL" id="ANS78770.1"/>
    </source>
</evidence>
<gene>
    <name evidence="2" type="ORF">SGUI_1374</name>
</gene>
<dbReference type="AlphaFoldDB" id="A0A1B1NBF8"/>